<proteinExistence type="predicted"/>
<feature type="transmembrane region" description="Helical" evidence="1">
    <location>
        <begin position="6"/>
        <end position="28"/>
    </location>
</feature>
<name>A0ABR9E0G7_9GAMM</name>
<evidence type="ECO:0008006" key="4">
    <source>
        <dbReference type="Google" id="ProtNLM"/>
    </source>
</evidence>
<gene>
    <name evidence="2" type="ORF">PALI_a2032</name>
</gene>
<accession>A0ABR9E0G7</accession>
<dbReference type="EMBL" id="AQGU01000026">
    <property type="protein sequence ID" value="MBE0360106.1"/>
    <property type="molecule type" value="Genomic_DNA"/>
</dbReference>
<keyword evidence="3" id="KW-1185">Reference proteome</keyword>
<evidence type="ECO:0000313" key="3">
    <source>
        <dbReference type="Proteomes" id="UP000648482"/>
    </source>
</evidence>
<keyword evidence="1" id="KW-0472">Membrane</keyword>
<keyword evidence="1" id="KW-0812">Transmembrane</keyword>
<comment type="caution">
    <text evidence="2">The sequence shown here is derived from an EMBL/GenBank/DDBJ whole genome shotgun (WGS) entry which is preliminary data.</text>
</comment>
<dbReference type="RefSeq" id="WP_171037458.1">
    <property type="nucleotide sequence ID" value="NZ_AQGU01000026.1"/>
</dbReference>
<evidence type="ECO:0000313" key="2">
    <source>
        <dbReference type="EMBL" id="MBE0360106.1"/>
    </source>
</evidence>
<keyword evidence="1" id="KW-1133">Transmembrane helix</keyword>
<organism evidence="2 3">
    <name type="scientific">Pseudoalteromonas aliena SW19</name>
    <dbReference type="NCBI Taxonomy" id="1314866"/>
    <lineage>
        <taxon>Bacteria</taxon>
        <taxon>Pseudomonadati</taxon>
        <taxon>Pseudomonadota</taxon>
        <taxon>Gammaproteobacteria</taxon>
        <taxon>Alteromonadales</taxon>
        <taxon>Pseudoalteromonadaceae</taxon>
        <taxon>Pseudoalteromonas</taxon>
    </lineage>
</organism>
<sequence length="58" mass="6801">MSLNQFLITGFIALILGVLLCLMSTYVLDKLKKYFYKVTFKHEVLEPYTPTKNKKENN</sequence>
<evidence type="ECO:0000256" key="1">
    <source>
        <dbReference type="SAM" id="Phobius"/>
    </source>
</evidence>
<dbReference type="Proteomes" id="UP000648482">
    <property type="component" value="Unassembled WGS sequence"/>
</dbReference>
<reference evidence="2 3" key="1">
    <citation type="submission" date="2015-06" db="EMBL/GenBank/DDBJ databases">
        <title>Genome sequence of Pseudoalteromonas aliena.</title>
        <authorList>
            <person name="Xie B.-B."/>
            <person name="Rong J.-C."/>
            <person name="Qin Q.-L."/>
            <person name="Zhang Y.-Z."/>
        </authorList>
    </citation>
    <scope>NUCLEOTIDE SEQUENCE [LARGE SCALE GENOMIC DNA]</scope>
    <source>
        <strain evidence="2 3">SW19</strain>
    </source>
</reference>
<protein>
    <recommendedName>
        <fullName evidence="4">DUF2897 domain-containing protein</fullName>
    </recommendedName>
</protein>